<comment type="subcellular location">
    <subcellularLocation>
        <location evidence="1">Secreted</location>
    </subcellularLocation>
</comment>
<dbReference type="InterPro" id="IPR051237">
    <property type="entry name" value="Ferric-chelate_Red/DefProt"/>
</dbReference>
<dbReference type="PANTHER" id="PTHR45828">
    <property type="entry name" value="CYTOCHROME B561/FERRIC REDUCTASE TRANSMEMBRANE"/>
    <property type="match status" value="1"/>
</dbReference>
<keyword evidence="4" id="KW-0929">Antimicrobial</keyword>
<evidence type="ECO:0000256" key="9">
    <source>
        <dbReference type="SAM" id="SignalP"/>
    </source>
</evidence>
<dbReference type="Gene3D" id="2.60.40.4060">
    <property type="entry name" value="Reeler domain"/>
    <property type="match status" value="1"/>
</dbReference>
<keyword evidence="7" id="KW-0391">Immunity</keyword>
<evidence type="ECO:0000313" key="11">
    <source>
        <dbReference type="EMBL" id="KAL3882366.1"/>
    </source>
</evidence>
<comment type="caution">
    <text evidence="11">The sequence shown here is derived from an EMBL/GenBank/DDBJ whole genome shotgun (WGS) entry which is preliminary data.</text>
</comment>
<dbReference type="PROSITE" id="PS51019">
    <property type="entry name" value="REELIN"/>
    <property type="match status" value="1"/>
</dbReference>
<organism evidence="11 12">
    <name type="scientific">Sinanodonta woodiana</name>
    <name type="common">Chinese pond mussel</name>
    <name type="synonym">Anodonta woodiana</name>
    <dbReference type="NCBI Taxonomy" id="1069815"/>
    <lineage>
        <taxon>Eukaryota</taxon>
        <taxon>Metazoa</taxon>
        <taxon>Spiralia</taxon>
        <taxon>Lophotrochozoa</taxon>
        <taxon>Mollusca</taxon>
        <taxon>Bivalvia</taxon>
        <taxon>Autobranchia</taxon>
        <taxon>Heteroconchia</taxon>
        <taxon>Palaeoheterodonta</taxon>
        <taxon>Unionida</taxon>
        <taxon>Unionoidea</taxon>
        <taxon>Unionidae</taxon>
        <taxon>Unioninae</taxon>
        <taxon>Sinanodonta</taxon>
    </lineage>
</organism>
<keyword evidence="3" id="KW-0964">Secreted</keyword>
<evidence type="ECO:0000256" key="5">
    <source>
        <dbReference type="ARBA" id="ARBA00022588"/>
    </source>
</evidence>
<dbReference type="PANTHER" id="PTHR45828:SF9">
    <property type="entry name" value="CELL WALL INTEGRITY AND STRESS RESPONSE COMPONENT 4-LIKE-RELATED"/>
    <property type="match status" value="1"/>
</dbReference>
<evidence type="ECO:0000256" key="3">
    <source>
        <dbReference type="ARBA" id="ARBA00022525"/>
    </source>
</evidence>
<evidence type="ECO:0000256" key="8">
    <source>
        <dbReference type="ARBA" id="ARBA00023022"/>
    </source>
</evidence>
<dbReference type="Proteomes" id="UP001634394">
    <property type="component" value="Unassembled WGS sequence"/>
</dbReference>
<evidence type="ECO:0000256" key="7">
    <source>
        <dbReference type="ARBA" id="ARBA00022859"/>
    </source>
</evidence>
<evidence type="ECO:0000256" key="4">
    <source>
        <dbReference type="ARBA" id="ARBA00022529"/>
    </source>
</evidence>
<keyword evidence="6 9" id="KW-0732">Signal</keyword>
<evidence type="ECO:0000313" key="12">
    <source>
        <dbReference type="Proteomes" id="UP001634394"/>
    </source>
</evidence>
<comment type="similarity">
    <text evidence="2">Belongs to the insect defense protein family.</text>
</comment>
<evidence type="ECO:0000256" key="1">
    <source>
        <dbReference type="ARBA" id="ARBA00004613"/>
    </source>
</evidence>
<dbReference type="InterPro" id="IPR042307">
    <property type="entry name" value="Reeler_sf"/>
</dbReference>
<protein>
    <recommendedName>
        <fullName evidence="10">Reelin domain-containing protein</fullName>
    </recommendedName>
</protein>
<reference evidence="11 12" key="1">
    <citation type="submission" date="2024-11" db="EMBL/GenBank/DDBJ databases">
        <title>Chromosome-level genome assembly of the freshwater bivalve Anodonta woodiana.</title>
        <authorList>
            <person name="Chen X."/>
        </authorList>
    </citation>
    <scope>NUCLEOTIDE SEQUENCE [LARGE SCALE GENOMIC DNA]</scope>
    <source>
        <strain evidence="11">MN2024</strain>
        <tissue evidence="11">Gills</tissue>
    </source>
</reference>
<evidence type="ECO:0000256" key="6">
    <source>
        <dbReference type="ARBA" id="ARBA00022729"/>
    </source>
</evidence>
<dbReference type="EMBL" id="JBJQND010000003">
    <property type="protein sequence ID" value="KAL3882366.1"/>
    <property type="molecule type" value="Genomic_DNA"/>
</dbReference>
<feature type="chain" id="PRO_5044841561" description="Reelin domain-containing protein" evidence="9">
    <location>
        <begin position="20"/>
        <end position="176"/>
    </location>
</feature>
<accession>A0ABD3X801</accession>
<dbReference type="GO" id="GO:0005576">
    <property type="term" value="C:extracellular region"/>
    <property type="evidence" value="ECO:0007669"/>
    <property type="project" value="UniProtKB-SubCell"/>
</dbReference>
<dbReference type="Pfam" id="PF02014">
    <property type="entry name" value="Reeler"/>
    <property type="match status" value="1"/>
</dbReference>
<feature type="domain" description="Reelin" evidence="10">
    <location>
        <begin position="6"/>
        <end position="176"/>
    </location>
</feature>
<dbReference type="GO" id="GO:0042742">
    <property type="term" value="P:defense response to bacterium"/>
    <property type="evidence" value="ECO:0007669"/>
    <property type="project" value="UniProtKB-KW"/>
</dbReference>
<dbReference type="CDD" id="cd08544">
    <property type="entry name" value="Reeler"/>
    <property type="match status" value="1"/>
</dbReference>
<dbReference type="GO" id="GO:0045087">
    <property type="term" value="P:innate immune response"/>
    <property type="evidence" value="ECO:0007669"/>
    <property type="project" value="UniProtKB-KW"/>
</dbReference>
<proteinExistence type="inferred from homology"/>
<evidence type="ECO:0000256" key="2">
    <source>
        <dbReference type="ARBA" id="ARBA00008501"/>
    </source>
</evidence>
<feature type="signal peptide" evidence="9">
    <location>
        <begin position="1"/>
        <end position="19"/>
    </location>
</feature>
<dbReference type="AlphaFoldDB" id="A0ABD3X801"/>
<name>A0ABD3X801_SINWO</name>
<keyword evidence="5" id="KW-0399">Innate immunity</keyword>
<gene>
    <name evidence="11" type="ORF">ACJMK2_028718</name>
</gene>
<keyword evidence="8" id="KW-0044">Antibiotic</keyword>
<sequence>MSNFMVVISLVLLSAYVQGLPDGAPASACSDMVPGHLPTIVKGEPPYQINVNGAFYQPGTPLTGSITSPSDHVILGVLLEARSVADPSHLVGEFTSTSEDFKTVCGANHKSAMTHANPNKKNNVTFSWNPPSTTGDDIYFRLTVVESWFPSKYWLNITSQMINRRPEKLKFKSYDA</sequence>
<dbReference type="InterPro" id="IPR002861">
    <property type="entry name" value="Reeler_dom"/>
</dbReference>
<evidence type="ECO:0000259" key="10">
    <source>
        <dbReference type="PROSITE" id="PS51019"/>
    </source>
</evidence>
<keyword evidence="12" id="KW-1185">Reference proteome</keyword>